<dbReference type="FunFam" id="3.40.1700.10:FF:000002">
    <property type="entry name" value="Diadenylate cyclase"/>
    <property type="match status" value="1"/>
</dbReference>
<dbReference type="GO" id="GO:0006171">
    <property type="term" value="P:cAMP biosynthetic process"/>
    <property type="evidence" value="ECO:0007669"/>
    <property type="project" value="InterPro"/>
</dbReference>
<organism evidence="12 13">
    <name type="scientific">Veillonella montpellierensis DNF00314</name>
    <dbReference type="NCBI Taxonomy" id="1401067"/>
    <lineage>
        <taxon>Bacteria</taxon>
        <taxon>Bacillati</taxon>
        <taxon>Bacillota</taxon>
        <taxon>Negativicutes</taxon>
        <taxon>Veillonellales</taxon>
        <taxon>Veillonellaceae</taxon>
        <taxon>Veillonella</taxon>
    </lineage>
</organism>
<evidence type="ECO:0000256" key="9">
    <source>
        <dbReference type="ARBA" id="ARBA00023136"/>
    </source>
</evidence>
<dbReference type="PIRSF" id="PIRSF004793">
    <property type="entry name" value="UCP004793"/>
    <property type="match status" value="1"/>
</dbReference>
<keyword evidence="6 10" id="KW-0547">Nucleotide-binding</keyword>
<keyword evidence="2 10" id="KW-1003">Cell membrane</keyword>
<evidence type="ECO:0000256" key="10">
    <source>
        <dbReference type="HAMAP-Rule" id="MF_01499"/>
    </source>
</evidence>
<dbReference type="eggNOG" id="COG1624">
    <property type="taxonomic scope" value="Bacteria"/>
</dbReference>
<dbReference type="InterPro" id="IPR050338">
    <property type="entry name" value="DisA"/>
</dbReference>
<dbReference type="AlphaFoldDB" id="A0A096AIH3"/>
<comment type="similarity">
    <text evidence="10">Belongs to the adenylate cyclase family. DacA/CdaA subfamily.</text>
</comment>
<dbReference type="InterPro" id="IPR036888">
    <property type="entry name" value="DNA_integrity_DisA_N_sf"/>
</dbReference>
<evidence type="ECO:0000256" key="6">
    <source>
        <dbReference type="ARBA" id="ARBA00022741"/>
    </source>
</evidence>
<dbReference type="GO" id="GO:0005524">
    <property type="term" value="F:ATP binding"/>
    <property type="evidence" value="ECO:0007669"/>
    <property type="project" value="UniProtKB-UniRule"/>
</dbReference>
<protein>
    <recommendedName>
        <fullName evidence="10">Diadenylate cyclase</fullName>
        <shortName evidence="10">DAC</shortName>
        <ecNumber evidence="10">2.7.7.85</ecNumber>
    </recommendedName>
    <alternativeName>
        <fullName evidence="10">Cyclic-di-AMP synthase</fullName>
        <shortName evidence="10">c-di-AMP synthase</shortName>
    </alternativeName>
</protein>
<dbReference type="RefSeq" id="WP_038113585.1">
    <property type="nucleotide sequence ID" value="NZ_JRNT01000024.1"/>
</dbReference>
<keyword evidence="7 10" id="KW-0067">ATP-binding</keyword>
<dbReference type="SUPFAM" id="SSF143597">
    <property type="entry name" value="YojJ-like"/>
    <property type="match status" value="1"/>
</dbReference>
<evidence type="ECO:0000256" key="3">
    <source>
        <dbReference type="ARBA" id="ARBA00022679"/>
    </source>
</evidence>
<keyword evidence="8 10" id="KW-1133">Transmembrane helix</keyword>
<dbReference type="Gene3D" id="3.40.1700.10">
    <property type="entry name" value="DNA integrity scanning protein, DisA, N-terminal domain"/>
    <property type="match status" value="1"/>
</dbReference>
<keyword evidence="9 10" id="KW-0472">Membrane</keyword>
<dbReference type="PANTHER" id="PTHR34185">
    <property type="entry name" value="DIADENYLATE CYCLASE"/>
    <property type="match status" value="1"/>
</dbReference>
<keyword evidence="13" id="KW-1185">Reference proteome</keyword>
<dbReference type="HAMAP" id="MF_01499">
    <property type="entry name" value="DacA"/>
    <property type="match status" value="1"/>
</dbReference>
<keyword evidence="3 10" id="KW-0808">Transferase</keyword>
<dbReference type="Pfam" id="PF02457">
    <property type="entry name" value="DAC"/>
    <property type="match status" value="1"/>
</dbReference>
<proteinExistence type="inferred from homology"/>
<dbReference type="PROSITE" id="PS51794">
    <property type="entry name" value="DAC"/>
    <property type="match status" value="1"/>
</dbReference>
<dbReference type="InterPro" id="IPR045585">
    <property type="entry name" value="CdaA_N"/>
</dbReference>
<reference evidence="12 13" key="1">
    <citation type="submission" date="2014-07" db="EMBL/GenBank/DDBJ databases">
        <authorList>
            <person name="McCorrison J."/>
            <person name="Sanka R."/>
            <person name="Torralba M."/>
            <person name="Gillis M."/>
            <person name="Haft D.H."/>
            <person name="Methe B."/>
            <person name="Sutton G."/>
            <person name="Nelson K.E."/>
        </authorList>
    </citation>
    <scope>NUCLEOTIDE SEQUENCE [LARGE SCALE GENOMIC DNA]</scope>
    <source>
        <strain evidence="12 13">DNF00314</strain>
    </source>
</reference>
<dbReference type="Proteomes" id="UP000029628">
    <property type="component" value="Unassembled WGS sequence"/>
</dbReference>
<evidence type="ECO:0000256" key="8">
    <source>
        <dbReference type="ARBA" id="ARBA00022989"/>
    </source>
</evidence>
<comment type="function">
    <text evidence="10">Catalyzes the condensation of 2 ATP molecules into cyclic di-AMP (c-di-AMP), a second messenger used to regulate differing processes in different bacteria.</text>
</comment>
<dbReference type="GO" id="GO:0004016">
    <property type="term" value="F:adenylate cyclase activity"/>
    <property type="evidence" value="ECO:0007669"/>
    <property type="project" value="UniProtKB-UniRule"/>
</dbReference>
<comment type="catalytic activity">
    <reaction evidence="1 10">
        <text>2 ATP = 3',3'-c-di-AMP + 2 diphosphate</text>
        <dbReference type="Rhea" id="RHEA:35655"/>
        <dbReference type="ChEBI" id="CHEBI:30616"/>
        <dbReference type="ChEBI" id="CHEBI:33019"/>
        <dbReference type="ChEBI" id="CHEBI:71500"/>
        <dbReference type="EC" id="2.7.7.85"/>
    </reaction>
</comment>
<evidence type="ECO:0000256" key="4">
    <source>
        <dbReference type="ARBA" id="ARBA00022692"/>
    </source>
</evidence>
<keyword evidence="5 10" id="KW-0548">Nucleotidyltransferase</keyword>
<sequence length="272" mass="30400">MGIHFQTLLETFRLMDVVDILVVAMFLYFLYKLLKDTRAVSLVKGLFILGVANVLAHMLDLYVVSWLLQQGMTVILFALPVVFQPELRRALEQLGRGRIFAKAQDVSEAEMDAAISEVMAAARVMSRDHTGALMVFEREVGLGDYIDTGVALDAKLSRELLKNIFVPSTPLHDGAVIIKNGRIMAAGCLLPLTEDRSLSTELGTRHRAAIGVTEQTDAVVVVVSEETGKISYTYGGHIYRHLPEEQIREALHTFMERPRQTMTGIWKWGARK</sequence>
<evidence type="ECO:0000256" key="7">
    <source>
        <dbReference type="ARBA" id="ARBA00022840"/>
    </source>
</evidence>
<keyword evidence="4 10" id="KW-0812">Transmembrane</keyword>
<evidence type="ECO:0000256" key="5">
    <source>
        <dbReference type="ARBA" id="ARBA00022695"/>
    </source>
</evidence>
<dbReference type="EMBL" id="JRNT01000024">
    <property type="protein sequence ID" value="KGF46913.1"/>
    <property type="molecule type" value="Genomic_DNA"/>
</dbReference>
<evidence type="ECO:0000256" key="2">
    <source>
        <dbReference type="ARBA" id="ARBA00022475"/>
    </source>
</evidence>
<dbReference type="Pfam" id="PF19293">
    <property type="entry name" value="CdaA_N"/>
    <property type="match status" value="1"/>
</dbReference>
<evidence type="ECO:0000259" key="11">
    <source>
        <dbReference type="PROSITE" id="PS51794"/>
    </source>
</evidence>
<feature type="domain" description="DAC" evidence="11">
    <location>
        <begin position="84"/>
        <end position="244"/>
    </location>
</feature>
<name>A0A096AIH3_9FIRM</name>
<dbReference type="GO" id="GO:0106408">
    <property type="term" value="F:diadenylate cyclase activity"/>
    <property type="evidence" value="ECO:0007669"/>
    <property type="project" value="UniProtKB-EC"/>
</dbReference>
<dbReference type="NCBIfam" id="TIGR00159">
    <property type="entry name" value="diadenylate cyclase CdaA"/>
    <property type="match status" value="1"/>
</dbReference>
<dbReference type="InterPro" id="IPR003390">
    <property type="entry name" value="DNA_integrity_scan_DisA_N"/>
</dbReference>
<comment type="subunit">
    <text evidence="10">Probably a homodimer.</text>
</comment>
<comment type="caution">
    <text evidence="10">Lacks conserved residue(s) required for the propagation of feature annotation.</text>
</comment>
<feature type="transmembrane region" description="Helical" evidence="10">
    <location>
        <begin position="42"/>
        <end position="59"/>
    </location>
</feature>
<dbReference type="EC" id="2.7.7.85" evidence="10"/>
<dbReference type="InterPro" id="IPR034701">
    <property type="entry name" value="CdaA"/>
</dbReference>
<evidence type="ECO:0000256" key="1">
    <source>
        <dbReference type="ARBA" id="ARBA00000877"/>
    </source>
</evidence>
<comment type="caution">
    <text evidence="12">The sequence shown here is derived from an EMBL/GenBank/DDBJ whole genome shotgun (WGS) entry which is preliminary data.</text>
</comment>
<dbReference type="PANTHER" id="PTHR34185:SF1">
    <property type="entry name" value="DIADENYLATE CYCLASE"/>
    <property type="match status" value="1"/>
</dbReference>
<accession>A0A096AIH3</accession>
<evidence type="ECO:0000313" key="12">
    <source>
        <dbReference type="EMBL" id="KGF46913.1"/>
    </source>
</evidence>
<evidence type="ECO:0000313" key="13">
    <source>
        <dbReference type="Proteomes" id="UP000029628"/>
    </source>
</evidence>
<feature type="transmembrane region" description="Helical" evidence="10">
    <location>
        <begin position="12"/>
        <end position="30"/>
    </location>
</feature>
<dbReference type="InterPro" id="IPR014046">
    <property type="entry name" value="C-di-AMP_synthase"/>
</dbReference>
<gene>
    <name evidence="10" type="primary">dacA</name>
    <name evidence="12" type="ORF">HMPREF0872_06655</name>
</gene>